<proteinExistence type="inferred from homology"/>
<dbReference type="EMBL" id="JACOFZ010000001">
    <property type="protein sequence ID" value="MBC3880889.1"/>
    <property type="molecule type" value="Genomic_DNA"/>
</dbReference>
<comment type="similarity">
    <text evidence="4">Belongs to the YcgR family.</text>
</comment>
<evidence type="ECO:0000256" key="3">
    <source>
        <dbReference type="ARBA" id="ARBA00023143"/>
    </source>
</evidence>
<comment type="function">
    <text evidence="4">Acts as a flagellar brake, regulating swimming and swarming in a bis-(3'-5') cyclic diguanylic acid (c-di-GMP)-dependent manner. Binds 1 c-di-GMP dimer per subunit. Increasing levels of c-di-GMP lead to decreased motility.</text>
</comment>
<dbReference type="InterPro" id="IPR009875">
    <property type="entry name" value="PilZ_domain"/>
</dbReference>
<dbReference type="GO" id="GO:0009425">
    <property type="term" value="C:bacterial-type flagellum basal body"/>
    <property type="evidence" value="ECO:0007669"/>
    <property type="project" value="UniProtKB-SubCell"/>
</dbReference>
<dbReference type="InterPro" id="IPR012349">
    <property type="entry name" value="Split_barrel_FMN-bd"/>
</dbReference>
<feature type="domain" description="Type III secretion system flagellar brake protein YcgR PilZN" evidence="6">
    <location>
        <begin position="14"/>
        <end position="118"/>
    </location>
</feature>
<accession>A0A923KSV0</accession>
<dbReference type="Pfam" id="PF07317">
    <property type="entry name" value="PilZN"/>
    <property type="match status" value="1"/>
</dbReference>
<comment type="caution">
    <text evidence="7">The sequence shown here is derived from an EMBL/GenBank/DDBJ whole genome shotgun (WGS) entry which is preliminary data.</text>
</comment>
<dbReference type="InterPro" id="IPR023787">
    <property type="entry name" value="T3SS_YcgR"/>
</dbReference>
<keyword evidence="7" id="KW-0966">Cell projection</keyword>
<comment type="subunit">
    <text evidence="4">Monomer. Interacts with the flagellar basal bodies.</text>
</comment>
<keyword evidence="2 4" id="KW-0547">Nucleotide-binding</keyword>
<name>A0A923KSV0_9BURK</name>
<dbReference type="AlphaFoldDB" id="A0A923KSV0"/>
<reference evidence="7" key="1">
    <citation type="submission" date="2020-08" db="EMBL/GenBank/DDBJ databases">
        <title>Novel species isolated from subtropical streams in China.</title>
        <authorList>
            <person name="Lu H."/>
        </authorList>
    </citation>
    <scope>NUCLEOTIDE SEQUENCE</scope>
    <source>
        <strain evidence="7">LX22W</strain>
    </source>
</reference>
<dbReference type="GO" id="GO:0035438">
    <property type="term" value="F:cyclic-di-GMP binding"/>
    <property type="evidence" value="ECO:0007669"/>
    <property type="project" value="UniProtKB-UniRule"/>
</dbReference>
<evidence type="ECO:0000259" key="5">
    <source>
        <dbReference type="Pfam" id="PF07238"/>
    </source>
</evidence>
<keyword evidence="3 4" id="KW-0975">Bacterial flagellum</keyword>
<keyword evidence="7" id="KW-0969">Cilium</keyword>
<evidence type="ECO:0000256" key="4">
    <source>
        <dbReference type="HAMAP-Rule" id="MF_01457"/>
    </source>
</evidence>
<protein>
    <recommendedName>
        <fullName evidence="4">Flagellar brake protein YcgR</fullName>
    </recommendedName>
    <alternativeName>
        <fullName evidence="4">Cyclic di-GMP binding protein YcgR</fullName>
    </alternativeName>
</protein>
<dbReference type="GO" id="GO:0071945">
    <property type="term" value="P:regulation of bacterial-type flagellum-dependent cell motility by regulation of motor speed"/>
    <property type="evidence" value="ECO:0007669"/>
    <property type="project" value="UniProtKB-UniRule"/>
</dbReference>
<dbReference type="HAMAP" id="MF_01457">
    <property type="entry name" value="YcgR"/>
    <property type="match status" value="1"/>
</dbReference>
<dbReference type="Gene3D" id="2.40.10.220">
    <property type="entry name" value="predicted glycosyltransferase like domains"/>
    <property type="match status" value="1"/>
</dbReference>
<dbReference type="InterPro" id="IPR009926">
    <property type="entry name" value="T3SS_YcgR_PilZN"/>
</dbReference>
<organism evidence="7 8">
    <name type="scientific">Undibacterium nitidum</name>
    <dbReference type="NCBI Taxonomy" id="2762298"/>
    <lineage>
        <taxon>Bacteria</taxon>
        <taxon>Pseudomonadati</taxon>
        <taxon>Pseudomonadota</taxon>
        <taxon>Betaproteobacteria</taxon>
        <taxon>Burkholderiales</taxon>
        <taxon>Oxalobacteraceae</taxon>
        <taxon>Undibacterium</taxon>
    </lineage>
</organism>
<keyword evidence="8" id="KW-1185">Reference proteome</keyword>
<comment type="subcellular location">
    <subcellularLocation>
        <location evidence="4">Bacterial flagellum basal body</location>
    </subcellularLocation>
</comment>
<dbReference type="Proteomes" id="UP000627446">
    <property type="component" value="Unassembled WGS sequence"/>
</dbReference>
<gene>
    <name evidence="4" type="primary">ycgR</name>
    <name evidence="7" type="ORF">H8K36_05855</name>
</gene>
<dbReference type="Pfam" id="PF07238">
    <property type="entry name" value="PilZ"/>
    <property type="match status" value="1"/>
</dbReference>
<dbReference type="GO" id="GO:0071973">
    <property type="term" value="P:bacterial-type flagellum-dependent cell motility"/>
    <property type="evidence" value="ECO:0007669"/>
    <property type="project" value="UniProtKB-UniRule"/>
</dbReference>
<evidence type="ECO:0000259" key="6">
    <source>
        <dbReference type="Pfam" id="PF07317"/>
    </source>
</evidence>
<dbReference type="Gene3D" id="2.30.110.10">
    <property type="entry name" value="Electron Transport, Fmn-binding Protein, Chain A"/>
    <property type="match status" value="1"/>
</dbReference>
<keyword evidence="7" id="KW-0282">Flagellum</keyword>
<evidence type="ECO:0000256" key="2">
    <source>
        <dbReference type="ARBA" id="ARBA00022741"/>
    </source>
</evidence>
<evidence type="ECO:0000256" key="1">
    <source>
        <dbReference type="ARBA" id="ARBA00022636"/>
    </source>
</evidence>
<sequence length="243" mass="28009">MSASFSDQEIEDRFFLRGQVEILSALNDLAHRREPISVYFNNGQSFILTAILSARPDGLVFDLGGDPNMNRQLEKATHCVFMAFPDGIRVQFTGINPQRFMWGEDAAFWVPIPERIIRLQRREFYRNLPPLSQDFRTKLHDADGHVIADWRLHDISVGGFGIITEGEPQLRIGDTIPQAWITLLNKNHVHCAVTIQHITFIERTKLGKFQIGFQFQNLSHAMDITIQKTILNIEYERHRLLGK</sequence>
<dbReference type="RefSeq" id="WP_186914643.1">
    <property type="nucleotide sequence ID" value="NZ_JACOFZ010000001.1"/>
</dbReference>
<evidence type="ECO:0000313" key="8">
    <source>
        <dbReference type="Proteomes" id="UP000627446"/>
    </source>
</evidence>
<feature type="domain" description="PilZ" evidence="5">
    <location>
        <begin position="120"/>
        <end position="227"/>
    </location>
</feature>
<keyword evidence="1 4" id="KW-0973">c-di-GMP</keyword>
<evidence type="ECO:0000313" key="7">
    <source>
        <dbReference type="EMBL" id="MBC3880889.1"/>
    </source>
</evidence>